<dbReference type="AlphaFoldDB" id="A0AAQ3PH99"/>
<protein>
    <recommendedName>
        <fullName evidence="14">Protein kinase domain-containing protein</fullName>
    </recommendedName>
</protein>
<evidence type="ECO:0000256" key="5">
    <source>
        <dbReference type="ARBA" id="ARBA00022737"/>
    </source>
</evidence>
<evidence type="ECO:0000256" key="10">
    <source>
        <dbReference type="ARBA" id="ARBA00023170"/>
    </source>
</evidence>
<dbReference type="InterPro" id="IPR011009">
    <property type="entry name" value="Kinase-like_dom_sf"/>
</dbReference>
<evidence type="ECO:0000256" key="1">
    <source>
        <dbReference type="ARBA" id="ARBA00004162"/>
    </source>
</evidence>
<dbReference type="InterPro" id="IPR032675">
    <property type="entry name" value="LRR_dom_sf"/>
</dbReference>
<feature type="binding site" evidence="12">
    <location>
        <position position="775"/>
    </location>
    <ligand>
        <name>ATP</name>
        <dbReference type="ChEBI" id="CHEBI:30616"/>
    </ligand>
</feature>
<feature type="region of interest" description="Disordered" evidence="13">
    <location>
        <begin position="570"/>
        <end position="646"/>
    </location>
</feature>
<keyword evidence="10" id="KW-0675">Receptor</keyword>
<evidence type="ECO:0000256" key="2">
    <source>
        <dbReference type="ARBA" id="ARBA00022475"/>
    </source>
</evidence>
<dbReference type="PROSITE" id="PS50011">
    <property type="entry name" value="PROTEIN_KINASE_DOM"/>
    <property type="match status" value="1"/>
</dbReference>
<evidence type="ECO:0000256" key="8">
    <source>
        <dbReference type="ARBA" id="ARBA00022989"/>
    </source>
</evidence>
<evidence type="ECO:0000256" key="13">
    <source>
        <dbReference type="SAM" id="MobiDB-lite"/>
    </source>
</evidence>
<evidence type="ECO:0000313" key="16">
    <source>
        <dbReference type="Proteomes" id="UP001341281"/>
    </source>
</evidence>
<evidence type="ECO:0000256" key="9">
    <source>
        <dbReference type="ARBA" id="ARBA00023136"/>
    </source>
</evidence>
<dbReference type="Pfam" id="PF00560">
    <property type="entry name" value="LRR_1"/>
    <property type="match status" value="5"/>
</dbReference>
<accession>A0AAQ3PH99</accession>
<keyword evidence="2" id="KW-1003">Cell membrane</keyword>
<dbReference type="SUPFAM" id="SSF56112">
    <property type="entry name" value="Protein kinase-like (PK-like)"/>
    <property type="match status" value="1"/>
</dbReference>
<keyword evidence="9" id="KW-0472">Membrane</keyword>
<sequence length="871" mass="95776">MKILPISWPCAWRISMLTLLTNILFVSPLSTNYSDFLALMSFKSHITDPKQALSSWDAASSNNTNTPDFCQWMGVTCGDRHHPGRVTAIRLQDLGLAGIISEYLGNLTQLHFLDLSSNKLVGDIPSRISNCRKLRTINLNANLFSGFVPGPFGLLSKLTVFNVSHNNLTGEILTTLSNLTALVTIDTDRNAFNGQIPSRLSNLTSLSDLFLAKNSFSGNVPADLGKITNLVTFDVMKNNLEGIVPPSIFNISSLLVLNLGFNKLGGSLPLDIGFKLPRLIILGTHENNNQFEGPIPASLSNASELGYLFLRGNRYRGLIPRDIGIHGNLKVFSVGHNELQASTTSDWDFLTSLTNCSKLNILDLEQNNFAGVMPNSIANLSQELQWLTFGGNHLAGTPALSLRRLRKLTNLFLNDNLFTGTLPIDIGQLSSLQNPDLSNNRFEGQIPIPVSLGNLSNLEFMDLSYHLLRGQIPREIFTITSLTICLSLSNNALSGTIPKQIGQLNSLSRIDLSMNKLYLQRKIPKRLNTLGVLEKLDLSSNNLTGPIPNFLETIRTLNYLNLSFNNLSGPVRDTTRRPPGAGHGSGAAPPGLGRGFLSTHWDSGSLPTSEPIWQAPSRAPRRPVHARHDPAGAPPPSSGTNPRPKLVLDTGAAFHYTSDVNLLHDLQEIPHQIVYEAGGHPLPVAGCRSIPTLGFSIPEVFLSPGRRILSVKQNRTGQPRPPTTHKATKTIVDLYNSVLADATRDFHEDNNLGCGATGFVYQGHLRTLDRDVAIKVMSLSQRVNDFNSEVKVITQLKHKNIVELVGWCRTNEKLLLVYELMAKGSLSDVLHKSEENLSWEQRYKIILDLGSALTYLHVNCKEFVFHGDIKP</sequence>
<keyword evidence="7 12" id="KW-0067">ATP-binding</keyword>
<keyword evidence="5" id="KW-0677">Repeat</keyword>
<dbReference type="Gene3D" id="3.30.200.20">
    <property type="entry name" value="Phosphorylase Kinase, domain 1"/>
    <property type="match status" value="1"/>
</dbReference>
<keyword evidence="3" id="KW-0433">Leucine-rich repeat</keyword>
<dbReference type="GO" id="GO:0005524">
    <property type="term" value="F:ATP binding"/>
    <property type="evidence" value="ECO:0007669"/>
    <property type="project" value="UniProtKB-UniRule"/>
</dbReference>
<organism evidence="15 16">
    <name type="scientific">Paspalum notatum var. saurae</name>
    <dbReference type="NCBI Taxonomy" id="547442"/>
    <lineage>
        <taxon>Eukaryota</taxon>
        <taxon>Viridiplantae</taxon>
        <taxon>Streptophyta</taxon>
        <taxon>Embryophyta</taxon>
        <taxon>Tracheophyta</taxon>
        <taxon>Spermatophyta</taxon>
        <taxon>Magnoliopsida</taxon>
        <taxon>Liliopsida</taxon>
        <taxon>Poales</taxon>
        <taxon>Poaceae</taxon>
        <taxon>PACMAD clade</taxon>
        <taxon>Panicoideae</taxon>
        <taxon>Andropogonodae</taxon>
        <taxon>Paspaleae</taxon>
        <taxon>Paspalinae</taxon>
        <taxon>Paspalum</taxon>
    </lineage>
</organism>
<dbReference type="GO" id="GO:0004672">
    <property type="term" value="F:protein kinase activity"/>
    <property type="evidence" value="ECO:0007669"/>
    <property type="project" value="InterPro"/>
</dbReference>
<keyword evidence="11" id="KW-0325">Glycoprotein</keyword>
<dbReference type="EMBL" id="CP144745">
    <property type="protein sequence ID" value="WVZ50892.1"/>
    <property type="molecule type" value="Genomic_DNA"/>
</dbReference>
<dbReference type="GO" id="GO:0005886">
    <property type="term" value="C:plasma membrane"/>
    <property type="evidence" value="ECO:0007669"/>
    <property type="project" value="UniProtKB-SubCell"/>
</dbReference>
<evidence type="ECO:0000256" key="3">
    <source>
        <dbReference type="ARBA" id="ARBA00022614"/>
    </source>
</evidence>
<keyword evidence="8" id="KW-1133">Transmembrane helix</keyword>
<dbReference type="InterPro" id="IPR000719">
    <property type="entry name" value="Prot_kinase_dom"/>
</dbReference>
<keyword evidence="16" id="KW-1185">Reference proteome</keyword>
<dbReference type="PANTHER" id="PTHR48056:SF81">
    <property type="entry name" value="RECEPTOR PROTEIN-TYROSINE KINASE CEPR1"/>
    <property type="match status" value="1"/>
</dbReference>
<keyword evidence="6 12" id="KW-0547">Nucleotide-binding</keyword>
<feature type="domain" description="Protein kinase" evidence="14">
    <location>
        <begin position="746"/>
        <end position="871"/>
    </location>
</feature>
<dbReference type="InterPro" id="IPR001245">
    <property type="entry name" value="Ser-Thr/Tyr_kinase_cat_dom"/>
</dbReference>
<dbReference type="InterPro" id="IPR050647">
    <property type="entry name" value="Plant_LRR-RLKs"/>
</dbReference>
<name>A0AAQ3PH99_PASNO</name>
<evidence type="ECO:0000313" key="15">
    <source>
        <dbReference type="EMBL" id="WVZ50892.1"/>
    </source>
</evidence>
<dbReference type="PROSITE" id="PS00107">
    <property type="entry name" value="PROTEIN_KINASE_ATP"/>
    <property type="match status" value="1"/>
</dbReference>
<evidence type="ECO:0000256" key="6">
    <source>
        <dbReference type="ARBA" id="ARBA00022741"/>
    </source>
</evidence>
<dbReference type="Pfam" id="PF08263">
    <property type="entry name" value="LRRNT_2"/>
    <property type="match status" value="1"/>
</dbReference>
<evidence type="ECO:0000256" key="12">
    <source>
        <dbReference type="PROSITE-ProRule" id="PRU10141"/>
    </source>
</evidence>
<dbReference type="Gene3D" id="1.10.510.10">
    <property type="entry name" value="Transferase(Phosphotransferase) domain 1"/>
    <property type="match status" value="1"/>
</dbReference>
<evidence type="ECO:0000256" key="4">
    <source>
        <dbReference type="ARBA" id="ARBA00022692"/>
    </source>
</evidence>
<evidence type="ECO:0000256" key="11">
    <source>
        <dbReference type="ARBA" id="ARBA00023180"/>
    </source>
</evidence>
<reference evidence="15 16" key="1">
    <citation type="submission" date="2024-02" db="EMBL/GenBank/DDBJ databases">
        <title>High-quality chromosome-scale genome assembly of Pensacola bahiagrass (Paspalum notatum Flugge var. saurae).</title>
        <authorList>
            <person name="Vega J.M."/>
            <person name="Podio M."/>
            <person name="Orjuela J."/>
            <person name="Siena L.A."/>
            <person name="Pessino S.C."/>
            <person name="Combes M.C."/>
            <person name="Mariac C."/>
            <person name="Albertini E."/>
            <person name="Pupilli F."/>
            <person name="Ortiz J.P.A."/>
            <person name="Leblanc O."/>
        </authorList>
    </citation>
    <scope>NUCLEOTIDE SEQUENCE [LARGE SCALE GENOMIC DNA]</scope>
    <source>
        <strain evidence="15">R1</strain>
        <tissue evidence="15">Leaf</tissue>
    </source>
</reference>
<comment type="subcellular location">
    <subcellularLocation>
        <location evidence="1">Cell membrane</location>
        <topology evidence="1">Single-pass membrane protein</topology>
    </subcellularLocation>
</comment>
<dbReference type="SUPFAM" id="SSF52047">
    <property type="entry name" value="RNI-like"/>
    <property type="match status" value="1"/>
</dbReference>
<dbReference type="Gene3D" id="3.80.10.10">
    <property type="entry name" value="Ribonuclease Inhibitor"/>
    <property type="match status" value="3"/>
</dbReference>
<dbReference type="InterPro" id="IPR013210">
    <property type="entry name" value="LRR_N_plant-typ"/>
</dbReference>
<dbReference type="FunFam" id="3.80.10.10:FF:000095">
    <property type="entry name" value="LRR receptor-like serine/threonine-protein kinase GSO1"/>
    <property type="match status" value="2"/>
</dbReference>
<dbReference type="Pfam" id="PF07714">
    <property type="entry name" value="PK_Tyr_Ser-Thr"/>
    <property type="match status" value="1"/>
</dbReference>
<evidence type="ECO:0000256" key="7">
    <source>
        <dbReference type="ARBA" id="ARBA00022840"/>
    </source>
</evidence>
<evidence type="ECO:0000259" key="14">
    <source>
        <dbReference type="PROSITE" id="PS50011"/>
    </source>
</evidence>
<dbReference type="PANTHER" id="PTHR48056">
    <property type="entry name" value="LRR RECEPTOR-LIKE SERINE/THREONINE-PROTEIN KINASE-RELATED"/>
    <property type="match status" value="1"/>
</dbReference>
<dbReference type="Proteomes" id="UP001341281">
    <property type="component" value="Chromosome 01"/>
</dbReference>
<dbReference type="SUPFAM" id="SSF52058">
    <property type="entry name" value="L domain-like"/>
    <property type="match status" value="1"/>
</dbReference>
<keyword evidence="4" id="KW-0812">Transmembrane</keyword>
<gene>
    <name evidence="15" type="ORF">U9M48_002099</name>
</gene>
<proteinExistence type="predicted"/>
<dbReference type="InterPro" id="IPR001611">
    <property type="entry name" value="Leu-rich_rpt"/>
</dbReference>
<dbReference type="InterPro" id="IPR017441">
    <property type="entry name" value="Protein_kinase_ATP_BS"/>
</dbReference>